<dbReference type="SUPFAM" id="SSF52540">
    <property type="entry name" value="P-loop containing nucleoside triphosphate hydrolases"/>
    <property type="match status" value="1"/>
</dbReference>
<gene>
    <name evidence="2" type="ORF">CI610_02517</name>
</gene>
<organism evidence="2">
    <name type="scientific">invertebrate metagenome</name>
    <dbReference type="NCBI Taxonomy" id="1711999"/>
    <lineage>
        <taxon>unclassified sequences</taxon>
        <taxon>metagenomes</taxon>
        <taxon>organismal metagenomes</taxon>
    </lineage>
</organism>
<dbReference type="PROSITE" id="PS00028">
    <property type="entry name" value="ZINC_FINGER_C2H2_1"/>
    <property type="match status" value="1"/>
</dbReference>
<dbReference type="InterPro" id="IPR036236">
    <property type="entry name" value="Znf_C2H2_sf"/>
</dbReference>
<feature type="domain" description="C2H2-type" evidence="1">
    <location>
        <begin position="3"/>
        <end position="31"/>
    </location>
</feature>
<dbReference type="InterPro" id="IPR027417">
    <property type="entry name" value="P-loop_NTPase"/>
</dbReference>
<proteinExistence type="predicted"/>
<name>A0A2H9T5Q5_9ZZZZ</name>
<dbReference type="Gene3D" id="3.40.50.300">
    <property type="entry name" value="P-loop containing nucleotide triphosphate hydrolases"/>
    <property type="match status" value="1"/>
</dbReference>
<protein>
    <recommendedName>
        <fullName evidence="1">C2H2-type domain-containing protein</fullName>
    </recommendedName>
</protein>
<comment type="caution">
    <text evidence="2">The sequence shown here is derived from an EMBL/GenBank/DDBJ whole genome shotgun (WGS) entry which is preliminary data.</text>
</comment>
<evidence type="ECO:0000313" key="2">
    <source>
        <dbReference type="EMBL" id="PJE78547.1"/>
    </source>
</evidence>
<dbReference type="AlphaFoldDB" id="A0A2H9T5Q5"/>
<sequence>MAYVCQFCSKTYTLKNSLDQHIRRKHFKDLREIPCSSSGKITSREEFDIVNVPEHMLPPVPRGHFLPWKHPFTCMIAGPTGSGKTTFVKRFIDNIQQMMTPIPDKILWCYGEYQTIYGFIDKVEFHEGLPDLMELDTSVNNLIVIDDLMSEVNSDVTSLFTKKSHHFNISVMYIVQNLFCQSKKHRDISLNTHYIVLMKNPRDSSQVRCLSQQMFPGKTLLMEAYKDATLHPHGYLLVDLKQNTPSDLRLRTCVFPGEYQFVYVP</sequence>
<dbReference type="EMBL" id="NSIT01000161">
    <property type="protein sequence ID" value="PJE78547.1"/>
    <property type="molecule type" value="Genomic_DNA"/>
</dbReference>
<reference evidence="2" key="1">
    <citation type="journal article" date="2017" name="Appl. Environ. Microbiol.">
        <title>Molecular characterization of an Endozoicomonas-like organism causing infection in king scallop Pecten maximus L.</title>
        <authorList>
            <person name="Cano I."/>
            <person name="van Aerle R."/>
            <person name="Ross S."/>
            <person name="Verner-Jeffreys D.W."/>
            <person name="Paley R.K."/>
            <person name="Rimmer G."/>
            <person name="Ryder D."/>
            <person name="Hooper P."/>
            <person name="Stone D."/>
            <person name="Feist S.W."/>
        </authorList>
    </citation>
    <scope>NUCLEOTIDE SEQUENCE</scope>
</reference>
<accession>A0A2H9T5Q5</accession>
<dbReference type="SUPFAM" id="SSF57667">
    <property type="entry name" value="beta-beta-alpha zinc fingers"/>
    <property type="match status" value="1"/>
</dbReference>
<evidence type="ECO:0000259" key="1">
    <source>
        <dbReference type="PROSITE" id="PS50157"/>
    </source>
</evidence>
<dbReference type="PROSITE" id="PS50157">
    <property type="entry name" value="ZINC_FINGER_C2H2_2"/>
    <property type="match status" value="1"/>
</dbReference>
<dbReference type="Gene3D" id="3.30.160.60">
    <property type="entry name" value="Classic Zinc Finger"/>
    <property type="match status" value="1"/>
</dbReference>
<dbReference type="SMART" id="SM00355">
    <property type="entry name" value="ZnF_C2H2"/>
    <property type="match status" value="1"/>
</dbReference>
<dbReference type="InterPro" id="IPR013087">
    <property type="entry name" value="Znf_C2H2_type"/>
</dbReference>